<organism evidence="1 2">
    <name type="scientific">Mycoavidus cysteinexigens</name>
    <dbReference type="NCBI Taxonomy" id="1553431"/>
    <lineage>
        <taxon>Bacteria</taxon>
        <taxon>Pseudomonadati</taxon>
        <taxon>Pseudomonadota</taxon>
        <taxon>Betaproteobacteria</taxon>
        <taxon>Burkholderiales</taxon>
        <taxon>Burkholderiaceae</taxon>
        <taxon>Mycoavidus</taxon>
    </lineage>
</organism>
<sequence length="226" mass="25595">MIVFLRVGHMKEKNLRPIFSLVYAVLCLFCGSGIAQVAEASVTASTPDGLVKTITSEVLDTIKKNPDNFQKGDISKISQLVDQKILPHADIERTTRLVMGRHWRTATPQQQAELVIQFKDLLFYTYSGAVSQIRDQKIEYLPFRMVPDASDVVVRTKVINQGQIIGLDYRLEKKGDEWKVYDLNVGGAWLVQTYQQQFSELISQRGVSGLLEFLKQRNQKLANGPH</sequence>
<reference evidence="1 2" key="1">
    <citation type="journal article" date="2018" name="Microbes Environ.">
        <title>Comparative Genomic Insights into Endofungal Lifestyles of Two Bacterial Endosymbionts, Mycoavidus cysteinexigens and Burkholderia rhizoxinica.</title>
        <authorList>
            <person name="Sharmin D."/>
            <person name="Guo Y."/>
            <person name="Nishizawa T."/>
            <person name="Ohshima S."/>
            <person name="Sato Y."/>
            <person name="Takashima Y."/>
            <person name="Narisawa K."/>
            <person name="Ohta H."/>
        </authorList>
    </citation>
    <scope>NUCLEOTIDE SEQUENCE [LARGE SCALE GENOMIC DNA]</scope>
    <source>
        <strain evidence="1 2">B1-EB</strain>
    </source>
</reference>
<dbReference type="PANTHER" id="PTHR36573:SF1">
    <property type="entry name" value="INTERMEMBRANE PHOSPHOLIPID TRANSPORT SYSTEM BINDING PROTEIN MLAC"/>
    <property type="match status" value="1"/>
</dbReference>
<dbReference type="EMBL" id="AP018150">
    <property type="protein sequence ID" value="BBE08445.1"/>
    <property type="molecule type" value="Genomic_DNA"/>
</dbReference>
<dbReference type="InterPro" id="IPR008869">
    <property type="entry name" value="MlaC/ttg2D"/>
</dbReference>
<protein>
    <submittedName>
        <fullName evidence="1">Toluene tolerance family protein</fullName>
    </submittedName>
</protein>
<dbReference type="Gene3D" id="3.10.450.50">
    <property type="match status" value="1"/>
</dbReference>
<accession>A0A2Z6ESQ5</accession>
<dbReference type="AlphaFoldDB" id="A0A2Z6ESQ5"/>
<evidence type="ECO:0000313" key="2">
    <source>
        <dbReference type="Proteomes" id="UP000282597"/>
    </source>
</evidence>
<keyword evidence="2" id="KW-1185">Reference proteome</keyword>
<dbReference type="Gene3D" id="1.10.10.640">
    <property type="entry name" value="phospholipid-binding protein"/>
    <property type="match status" value="1"/>
</dbReference>
<evidence type="ECO:0000313" key="1">
    <source>
        <dbReference type="EMBL" id="BBE08445.1"/>
    </source>
</evidence>
<dbReference type="PIRSF" id="PIRSF004649">
    <property type="entry name" value="MlaC"/>
    <property type="match status" value="1"/>
</dbReference>
<dbReference type="PANTHER" id="PTHR36573">
    <property type="entry name" value="INTERMEMBRANE PHOSPHOLIPID TRANSPORT SYSTEM BINDING PROTEIN MLAC"/>
    <property type="match status" value="1"/>
</dbReference>
<dbReference type="Proteomes" id="UP000282597">
    <property type="component" value="Chromosome"/>
</dbReference>
<proteinExistence type="predicted"/>
<dbReference type="Pfam" id="PF05494">
    <property type="entry name" value="MlaC"/>
    <property type="match status" value="1"/>
</dbReference>
<dbReference type="KEGG" id="mcys:MCB1EB_0284"/>
<name>A0A2Z6ESQ5_9BURK</name>
<gene>
    <name evidence="1" type="ORF">MCB1EB_0284</name>
</gene>